<evidence type="ECO:0000313" key="3">
    <source>
        <dbReference type="EMBL" id="KJL38939.1"/>
    </source>
</evidence>
<organism evidence="3 4">
    <name type="scientific">Microbacterium terrae</name>
    <dbReference type="NCBI Taxonomy" id="69369"/>
    <lineage>
        <taxon>Bacteria</taxon>
        <taxon>Bacillati</taxon>
        <taxon>Actinomycetota</taxon>
        <taxon>Actinomycetes</taxon>
        <taxon>Micrococcales</taxon>
        <taxon>Microbacteriaceae</taxon>
        <taxon>Microbacterium</taxon>
    </lineage>
</organism>
<protein>
    <submittedName>
        <fullName evidence="3">Penicillin-binding protein 4</fullName>
    </submittedName>
</protein>
<dbReference type="EMBL" id="JYIZ01000053">
    <property type="protein sequence ID" value="KJL38939.1"/>
    <property type="molecule type" value="Genomic_DNA"/>
</dbReference>
<dbReference type="SUPFAM" id="SSF56601">
    <property type="entry name" value="beta-lactamase/transpeptidase-like"/>
    <property type="match status" value="1"/>
</dbReference>
<dbReference type="PANTHER" id="PTHR43283:SF7">
    <property type="entry name" value="BETA-LACTAMASE-RELATED DOMAIN-CONTAINING PROTEIN"/>
    <property type="match status" value="1"/>
</dbReference>
<dbReference type="OrthoDB" id="9773047at2"/>
<dbReference type="Pfam" id="PF00144">
    <property type="entry name" value="Beta-lactamase"/>
    <property type="match status" value="1"/>
</dbReference>
<dbReference type="RefSeq" id="WP_052682537.1">
    <property type="nucleotide sequence ID" value="NZ_BAAAUP010000011.1"/>
</dbReference>
<name>A0A0M2H575_9MICO</name>
<evidence type="ECO:0000256" key="1">
    <source>
        <dbReference type="SAM" id="MobiDB-lite"/>
    </source>
</evidence>
<dbReference type="PATRIC" id="fig|92835.4.peg.2382"/>
<dbReference type="InterPro" id="IPR050789">
    <property type="entry name" value="Diverse_Enzym_Activities"/>
</dbReference>
<evidence type="ECO:0000313" key="4">
    <source>
        <dbReference type="Proteomes" id="UP000033956"/>
    </source>
</evidence>
<keyword evidence="4" id="KW-1185">Reference proteome</keyword>
<proteinExistence type="predicted"/>
<dbReference type="AlphaFoldDB" id="A0A0M2H575"/>
<feature type="region of interest" description="Disordered" evidence="1">
    <location>
        <begin position="315"/>
        <end position="343"/>
    </location>
</feature>
<feature type="domain" description="Beta-lactamase-related" evidence="2">
    <location>
        <begin position="36"/>
        <end position="290"/>
    </location>
</feature>
<feature type="region of interest" description="Disordered" evidence="1">
    <location>
        <begin position="447"/>
        <end position="473"/>
    </location>
</feature>
<dbReference type="InterPro" id="IPR001466">
    <property type="entry name" value="Beta-lactam-related"/>
</dbReference>
<sequence>MTDLLPRAAPESQGVPPEALDRLTGALDALGGTHTLMVLRRGDVIAETTWHPYERGSAHALYSVSKSFTAVAVGLAIDEGAFGLDDTVLDLLPGAAPQHPSSRLSAMRVRHLLTMSTGHETEPEFDGGDWARETLAVDTQLEPGSRFVYNTAATYLLSEIVQRTTGSTLTEYLWPRLFEPLGFARPFWLQSPTGVDAGGFGLMLRPEELAVFGELLRAGGVWRGRRLVSAEWIAAATSKQIANRSDDDDGDWAQGYGFQFWRCRHGAYRADGAFGQFVVIMPEQECVVVVTGGTADMGAVLDAIWQVLLPALGPGDPGDPGGPGASPIPSAAPRRSIPTPGGERVAGDVEYAYAGPIARLRLAPGAMWVDGVRFDCEPDRWSTGALTVTDADGYPAWFGDRVAIAGGKHGDEIRIDVRPLQDAPTFTLRIGASGRLTITQDVGFDGPDVWQGDPLDPQASDDSARAHQSTVSP</sequence>
<feature type="compositionally biased region" description="Low complexity" evidence="1">
    <location>
        <begin position="325"/>
        <end position="338"/>
    </location>
</feature>
<dbReference type="InterPro" id="IPR012338">
    <property type="entry name" value="Beta-lactam/transpept-like"/>
</dbReference>
<feature type="compositionally biased region" description="Gly residues" evidence="1">
    <location>
        <begin position="315"/>
        <end position="324"/>
    </location>
</feature>
<dbReference type="Proteomes" id="UP000033956">
    <property type="component" value="Unassembled WGS sequence"/>
</dbReference>
<dbReference type="Gene3D" id="3.40.710.10">
    <property type="entry name" value="DD-peptidase/beta-lactamase superfamily"/>
    <property type="match status" value="1"/>
</dbReference>
<comment type="caution">
    <text evidence="3">The sequence shown here is derived from an EMBL/GenBank/DDBJ whole genome shotgun (WGS) entry which is preliminary data.</text>
</comment>
<dbReference type="STRING" id="92835.RS81_02348"/>
<gene>
    <name evidence="3" type="primary">pbpE</name>
    <name evidence="3" type="ORF">RS81_02348</name>
</gene>
<reference evidence="3 4" key="1">
    <citation type="submission" date="2015-02" db="EMBL/GenBank/DDBJ databases">
        <title>Draft genome sequences of ten Microbacterium spp. with emphasis on heavy metal contaminated environments.</title>
        <authorList>
            <person name="Corretto E."/>
        </authorList>
    </citation>
    <scope>NUCLEOTIDE SEQUENCE [LARGE SCALE GENOMIC DNA]</scope>
    <source>
        <strain evidence="3 4">DSM 12510</strain>
    </source>
</reference>
<evidence type="ECO:0000259" key="2">
    <source>
        <dbReference type="Pfam" id="PF00144"/>
    </source>
</evidence>
<accession>A0A0M2H575</accession>
<dbReference type="PANTHER" id="PTHR43283">
    <property type="entry name" value="BETA-LACTAMASE-RELATED"/>
    <property type="match status" value="1"/>
</dbReference>